<dbReference type="RefSeq" id="WP_337311281.1">
    <property type="nucleotide sequence ID" value="NZ_JAEKNS010000080.1"/>
</dbReference>
<evidence type="ECO:0000256" key="1">
    <source>
        <dbReference type="ARBA" id="ARBA00005189"/>
    </source>
</evidence>
<dbReference type="GO" id="GO:0010124">
    <property type="term" value="P:phenylacetate catabolic process"/>
    <property type="evidence" value="ECO:0007669"/>
    <property type="project" value="TreeGrafter"/>
</dbReference>
<dbReference type="EMBL" id="JAEKNS010000080">
    <property type="protein sequence ID" value="MBJ7594782.1"/>
    <property type="molecule type" value="Genomic_DNA"/>
</dbReference>
<evidence type="ECO:0000256" key="4">
    <source>
        <dbReference type="ARBA" id="ARBA00023315"/>
    </source>
</evidence>
<evidence type="ECO:0000256" key="6">
    <source>
        <dbReference type="PIRSR" id="PIRSR000429-1"/>
    </source>
</evidence>
<dbReference type="GO" id="GO:0003988">
    <property type="term" value="F:acetyl-CoA C-acyltransferase activity"/>
    <property type="evidence" value="ECO:0007669"/>
    <property type="project" value="UniProtKB-EC"/>
</dbReference>
<dbReference type="InterPro" id="IPR002155">
    <property type="entry name" value="Thiolase"/>
</dbReference>
<feature type="active site" description="Acyl-thioester intermediate" evidence="6">
    <location>
        <position position="92"/>
    </location>
</feature>
<dbReference type="Pfam" id="PF02803">
    <property type="entry name" value="Thiolase_C"/>
    <property type="match status" value="1"/>
</dbReference>
<dbReference type="InterPro" id="IPR020610">
    <property type="entry name" value="Thiolase_AS"/>
</dbReference>
<dbReference type="PROSITE" id="PS00098">
    <property type="entry name" value="THIOLASE_1"/>
    <property type="match status" value="1"/>
</dbReference>
<dbReference type="InterPro" id="IPR020615">
    <property type="entry name" value="Thiolase_acyl_enz_int_AS"/>
</dbReference>
<feature type="active site" description="Proton acceptor" evidence="6">
    <location>
        <position position="353"/>
    </location>
</feature>
<evidence type="ECO:0000256" key="3">
    <source>
        <dbReference type="ARBA" id="ARBA00022679"/>
    </source>
</evidence>
<comment type="pathway">
    <text evidence="1">Lipid metabolism.</text>
</comment>
<dbReference type="PANTHER" id="PTHR43853:SF2">
    <property type="entry name" value="3-OXOADIPYL-COA_3-OXO-5,6-DEHYDROSUBERYL-COA THIOLASE"/>
    <property type="match status" value="1"/>
</dbReference>
<keyword evidence="3 7" id="KW-0808">Transferase</keyword>
<dbReference type="NCBIfam" id="TIGR01930">
    <property type="entry name" value="AcCoA-C-Actrans"/>
    <property type="match status" value="1"/>
</dbReference>
<evidence type="ECO:0000259" key="9">
    <source>
        <dbReference type="Pfam" id="PF02803"/>
    </source>
</evidence>
<evidence type="ECO:0000313" key="11">
    <source>
        <dbReference type="Proteomes" id="UP000606991"/>
    </source>
</evidence>
<comment type="caution">
    <text evidence="10">The sequence shown here is derived from an EMBL/GenBank/DDBJ whole genome shotgun (WGS) entry which is preliminary data.</text>
</comment>
<comment type="similarity">
    <text evidence="2 7">Belongs to the thiolase-like superfamily. Thiolase family.</text>
</comment>
<dbReference type="Pfam" id="PF00108">
    <property type="entry name" value="Thiolase_N"/>
    <property type="match status" value="1"/>
</dbReference>
<dbReference type="AlphaFoldDB" id="A0A934K038"/>
<dbReference type="CDD" id="cd00751">
    <property type="entry name" value="thiolase"/>
    <property type="match status" value="1"/>
</dbReference>
<dbReference type="GO" id="GO:0006635">
    <property type="term" value="P:fatty acid beta-oxidation"/>
    <property type="evidence" value="ECO:0007669"/>
    <property type="project" value="TreeGrafter"/>
</dbReference>
<evidence type="ECO:0000259" key="8">
    <source>
        <dbReference type="Pfam" id="PF00108"/>
    </source>
</evidence>
<evidence type="ECO:0000256" key="7">
    <source>
        <dbReference type="RuleBase" id="RU003557"/>
    </source>
</evidence>
<dbReference type="InterPro" id="IPR016039">
    <property type="entry name" value="Thiolase-like"/>
</dbReference>
<dbReference type="SUPFAM" id="SSF53901">
    <property type="entry name" value="Thiolase-like"/>
    <property type="match status" value="2"/>
</dbReference>
<feature type="active site" description="Proton acceptor" evidence="6">
    <location>
        <position position="383"/>
    </location>
</feature>
<dbReference type="Proteomes" id="UP000606991">
    <property type="component" value="Unassembled WGS sequence"/>
</dbReference>
<dbReference type="PANTHER" id="PTHR43853">
    <property type="entry name" value="3-KETOACYL-COA THIOLASE, PEROXISOMAL"/>
    <property type="match status" value="1"/>
</dbReference>
<proteinExistence type="inferred from homology"/>
<dbReference type="PROSITE" id="PS00737">
    <property type="entry name" value="THIOLASE_2"/>
    <property type="match status" value="1"/>
</dbReference>
<reference evidence="10 11" key="1">
    <citation type="submission" date="2020-10" db="EMBL/GenBank/DDBJ databases">
        <title>Ca. Dormibacterota MAGs.</title>
        <authorList>
            <person name="Montgomery K."/>
        </authorList>
    </citation>
    <scope>NUCLEOTIDE SEQUENCE [LARGE SCALE GENOMIC DNA]</scope>
    <source>
        <strain evidence="10">SC8812_S17_18</strain>
    </source>
</reference>
<protein>
    <recommendedName>
        <fullName evidence="5">acetyl-CoA C-acyltransferase</fullName>
        <ecNumber evidence="5">2.3.1.16</ecNumber>
    </recommendedName>
</protein>
<feature type="domain" description="Thiolase N-terminal" evidence="8">
    <location>
        <begin position="10"/>
        <end position="266"/>
    </location>
</feature>
<dbReference type="PROSITE" id="PS00099">
    <property type="entry name" value="THIOLASE_3"/>
    <property type="match status" value="1"/>
</dbReference>
<name>A0A934K038_9BACT</name>
<dbReference type="FunFam" id="3.40.47.10:FF:000010">
    <property type="entry name" value="Acetyl-CoA acetyltransferase (Thiolase)"/>
    <property type="match status" value="1"/>
</dbReference>
<organism evidence="10 11">
    <name type="scientific">Candidatus Aeolococcus gillhamiae</name>
    <dbReference type="NCBI Taxonomy" id="3127015"/>
    <lineage>
        <taxon>Bacteria</taxon>
        <taxon>Bacillati</taxon>
        <taxon>Candidatus Dormiibacterota</taxon>
        <taxon>Candidatus Dormibacteria</taxon>
        <taxon>Candidatus Aeolococcales</taxon>
        <taxon>Candidatus Aeolococcaceae</taxon>
        <taxon>Candidatus Aeolococcus</taxon>
    </lineage>
</organism>
<dbReference type="GO" id="GO:0005737">
    <property type="term" value="C:cytoplasm"/>
    <property type="evidence" value="ECO:0007669"/>
    <property type="project" value="UniProtKB-ARBA"/>
</dbReference>
<dbReference type="InterPro" id="IPR050215">
    <property type="entry name" value="Thiolase-like_sf_Thiolase"/>
</dbReference>
<evidence type="ECO:0000313" key="10">
    <source>
        <dbReference type="EMBL" id="MBJ7594782.1"/>
    </source>
</evidence>
<sequence>MEAGAALFAAAVRTPMGRAAGQLASIRPDDLAADVIKALLHRVPALDPARVDEVVWGAANQAGEDNRNLARMAALLAGLPVEVPGATVNRLCGSGLEAVAAAARLVALGEADVVIAGGSESMSRAPFVVPRPDRAFPRAMEMVDTRLGWRLVNPRMAEMYPPISLGETAEEVADRYHVSREEQDEFAARSHRKAHAAQVAGSFDAEMVPLTLPSGRVIDSDEGVRPDASVETLAALAPVFRNEGTVTAGNSSPLNDGAAAVLVMSERAAGELGLTPLGRYVTTGTAGVHPDVMGIGPVPATRKALARAGWTLADVDLAEVNEAFASQSVAVVRELGLDEGCVNVNGGAIAIGHPLGCSGARLVTTLLHAMPAHRAQRGLATMCVGVGQGISMLVEAV</sequence>
<dbReference type="InterPro" id="IPR020617">
    <property type="entry name" value="Thiolase_C"/>
</dbReference>
<dbReference type="Gene3D" id="3.40.47.10">
    <property type="match status" value="2"/>
</dbReference>
<dbReference type="InterPro" id="IPR020613">
    <property type="entry name" value="Thiolase_CS"/>
</dbReference>
<dbReference type="PIRSF" id="PIRSF000429">
    <property type="entry name" value="Ac-CoA_Ac_transf"/>
    <property type="match status" value="1"/>
</dbReference>
<feature type="domain" description="Thiolase C-terminal" evidence="9">
    <location>
        <begin position="275"/>
        <end position="395"/>
    </location>
</feature>
<dbReference type="InterPro" id="IPR020616">
    <property type="entry name" value="Thiolase_N"/>
</dbReference>
<accession>A0A934K038</accession>
<evidence type="ECO:0000256" key="5">
    <source>
        <dbReference type="ARBA" id="ARBA00024073"/>
    </source>
</evidence>
<keyword evidence="4 7" id="KW-0012">Acyltransferase</keyword>
<evidence type="ECO:0000256" key="2">
    <source>
        <dbReference type="ARBA" id="ARBA00010982"/>
    </source>
</evidence>
<dbReference type="EC" id="2.3.1.16" evidence="5"/>
<gene>
    <name evidence="10" type="ORF">JF886_07960</name>
</gene>